<feature type="region of interest" description="Disordered" evidence="5">
    <location>
        <begin position="250"/>
        <end position="271"/>
    </location>
</feature>
<keyword evidence="6" id="KW-0732">Signal</keyword>
<comment type="similarity">
    <text evidence="1 4">Belongs to the glycosyl hydrolase 26 family.</text>
</comment>
<evidence type="ECO:0000259" key="7">
    <source>
        <dbReference type="PROSITE" id="PS51764"/>
    </source>
</evidence>
<evidence type="ECO:0000256" key="4">
    <source>
        <dbReference type="PROSITE-ProRule" id="PRU01100"/>
    </source>
</evidence>
<dbReference type="InterPro" id="IPR017853">
    <property type="entry name" value="GH"/>
</dbReference>
<dbReference type="SUPFAM" id="SSF51445">
    <property type="entry name" value="(Trans)glycosidases"/>
    <property type="match status" value="1"/>
</dbReference>
<dbReference type="Pfam" id="PF02156">
    <property type="entry name" value="Glyco_hydro_26"/>
    <property type="match status" value="1"/>
</dbReference>
<dbReference type="PROSITE" id="PS51764">
    <property type="entry name" value="GH26"/>
    <property type="match status" value="1"/>
</dbReference>
<accession>A0ABX7WN71</accession>
<feature type="chain" id="PRO_5046208920" description="GH26 domain-containing protein" evidence="6">
    <location>
        <begin position="24"/>
        <end position="338"/>
    </location>
</feature>
<feature type="domain" description="GH26" evidence="7">
    <location>
        <begin position="6"/>
        <end position="333"/>
    </location>
</feature>
<sequence>MSNRLILGAIVAAALCTPPAIQADTMLGAYVKSDGWSLSAMDEFNLATGKPMAVTNLFTNFDYHWGYLKYQSDNIISRGGVPLISWMPATSTRLNANLLPEIAAGQWDAYIDRWINGFKWWRSGVPAGSHSNIMLRFGHEFNGNWYPWGNDPENFKAAWQHIHDRFEQAGINPYIEWVWCANNADVDSVKDITRYYPGDAYVDWTSLDGYNWGSNYSFSSWKSFDEVFSAPYNKLIDNYPSKPILIAEVGAPEPSDLPNPNYGQNGNDTDRHESKEAWVANMFTRIEESYPAIRAVSWFNINKELNWALDQPNNTGLTAYKATTQSSHYSSTYSPITQ</sequence>
<organism evidence="8 9">
    <name type="scientific">Thiothrix litoralis</name>
    <dbReference type="NCBI Taxonomy" id="2891210"/>
    <lineage>
        <taxon>Bacteria</taxon>
        <taxon>Pseudomonadati</taxon>
        <taxon>Pseudomonadota</taxon>
        <taxon>Gammaproteobacteria</taxon>
        <taxon>Thiotrichales</taxon>
        <taxon>Thiotrichaceae</taxon>
        <taxon>Thiothrix</taxon>
    </lineage>
</organism>
<dbReference type="InterPro" id="IPR022790">
    <property type="entry name" value="GH26_dom"/>
</dbReference>
<dbReference type="PANTHER" id="PTHR40079:SF4">
    <property type="entry name" value="GH26 DOMAIN-CONTAINING PROTEIN-RELATED"/>
    <property type="match status" value="1"/>
</dbReference>
<protein>
    <recommendedName>
        <fullName evidence="7">GH26 domain-containing protein</fullName>
    </recommendedName>
</protein>
<evidence type="ECO:0000256" key="1">
    <source>
        <dbReference type="ARBA" id="ARBA00007754"/>
    </source>
</evidence>
<dbReference type="EMBL" id="CP072801">
    <property type="protein sequence ID" value="QTR44541.1"/>
    <property type="molecule type" value="Genomic_DNA"/>
</dbReference>
<dbReference type="PANTHER" id="PTHR40079">
    <property type="entry name" value="MANNAN ENDO-1,4-BETA-MANNOSIDASE E-RELATED"/>
    <property type="match status" value="1"/>
</dbReference>
<gene>
    <name evidence="8" type="ORF">J9253_10805</name>
</gene>
<dbReference type="InterPro" id="IPR000805">
    <property type="entry name" value="Glyco_hydro_26"/>
</dbReference>
<dbReference type="Proteomes" id="UP000672039">
    <property type="component" value="Chromosome"/>
</dbReference>
<evidence type="ECO:0000313" key="9">
    <source>
        <dbReference type="Proteomes" id="UP000672039"/>
    </source>
</evidence>
<keyword evidence="3 4" id="KW-0326">Glycosidase</keyword>
<reference evidence="8 9" key="1">
    <citation type="submission" date="2021-04" db="EMBL/GenBank/DDBJ databases">
        <title>Genomics, taxonomy and metabolism of representatives of sulfur bacteria of the genus Thiothrix: Thiothrix fructosivorans QT, Thiothrix unzii A1T and three new species, Thiothrix subterranea sp. nov., Thiothrix litoralis sp. nov. and 'Candidatus Thiothrix anitrata' sp. nov.</title>
        <authorList>
            <person name="Ravin N.V."/>
            <person name="Smolyakov D."/>
            <person name="Rudenko T.S."/>
            <person name="Mardanov A.V."/>
            <person name="Beletsky A.V."/>
            <person name="Markov N.D."/>
            <person name="Fomenkov A.I."/>
            <person name="Roberts R.J."/>
            <person name="Karnachuk O.V."/>
            <person name="Novikov A."/>
            <person name="Grabovich M.Y."/>
        </authorList>
    </citation>
    <scope>NUCLEOTIDE SEQUENCE [LARGE SCALE GENOMIC DNA]</scope>
    <source>
        <strain evidence="8 9">AS</strain>
    </source>
</reference>
<feature type="active site" description="Proton donor" evidence="4">
    <location>
        <position position="140"/>
    </location>
</feature>
<evidence type="ECO:0000256" key="6">
    <source>
        <dbReference type="SAM" id="SignalP"/>
    </source>
</evidence>
<evidence type="ECO:0000313" key="8">
    <source>
        <dbReference type="EMBL" id="QTR44541.1"/>
    </source>
</evidence>
<proteinExistence type="inferred from homology"/>
<dbReference type="RefSeq" id="WP_210221022.1">
    <property type="nucleotide sequence ID" value="NZ_CP072801.1"/>
</dbReference>
<keyword evidence="9" id="KW-1185">Reference proteome</keyword>
<evidence type="ECO:0000256" key="3">
    <source>
        <dbReference type="ARBA" id="ARBA00023295"/>
    </source>
</evidence>
<feature type="active site" description="Nucleophile" evidence="4">
    <location>
        <position position="248"/>
    </location>
</feature>
<dbReference type="Gene3D" id="3.20.20.80">
    <property type="entry name" value="Glycosidases"/>
    <property type="match status" value="1"/>
</dbReference>
<evidence type="ECO:0000256" key="2">
    <source>
        <dbReference type="ARBA" id="ARBA00022801"/>
    </source>
</evidence>
<name>A0ABX7WN71_9GAMM</name>
<feature type="signal peptide" evidence="6">
    <location>
        <begin position="1"/>
        <end position="23"/>
    </location>
</feature>
<keyword evidence="2 4" id="KW-0378">Hydrolase</keyword>
<evidence type="ECO:0000256" key="5">
    <source>
        <dbReference type="SAM" id="MobiDB-lite"/>
    </source>
</evidence>